<dbReference type="InterPro" id="IPR040036">
    <property type="entry name" value="CYCLOPS"/>
</dbReference>
<dbReference type="PANTHER" id="PTHR36890:SF1">
    <property type="entry name" value="PROTEIN CYCLOPS"/>
    <property type="match status" value="1"/>
</dbReference>
<evidence type="ECO:0000256" key="1">
    <source>
        <dbReference type="SAM" id="Coils"/>
    </source>
</evidence>
<sequence length="511" mass="57205">MEGRGYSDLLRNSSDEMILKSLMENPIGSSTPNMEMLGFRSSLQTFRVDSEELFNTWLMNAEIPGFSSTNGVHRTRQLSRKISTEVIAFSNQQIGTAQKQNVEDKSLSMLNDQSHDGQCSIRNAAEKSMQASNLFLAKAWFHSSQPMTRSRSSELRRRYVAMQNSQMQAIAEVQNDPTVFGVDKVTEKLTSEFCDISMIETANQLQTFLSPSNSATSPFDTAQIGTVDTISSVVSMLKGSLERKRLGKQVDPENLEGNSYGFSNLQPEGNLIFNQDTTNQIYWPTNTFQLVSTIKEQNLRNSNVENTLEPNIEAFATPANQFLTGTISQEPSQSGSSTAVPTFSAGFEACDDLANSAQTVFVCESSKKHIGNGVLNHKSGEYKENMLQNKFKDDKKKGNLVRVGSVSSAISADNGDSTKKRRVERSRKMAEAKERNLAPALPSDMQAVLKRCETLEKEVRSLKLNLSFMNRKDSEQTKHIEELQKENEELKDEKLRLVEEIERIYPESGSW</sequence>
<keyword evidence="3" id="KW-1185">Reference proteome</keyword>
<dbReference type="PANTHER" id="PTHR36890">
    <property type="entry name" value="PROTEIN CYCLOPS"/>
    <property type="match status" value="1"/>
</dbReference>
<dbReference type="Proteomes" id="UP001327560">
    <property type="component" value="Chromosome 2"/>
</dbReference>
<gene>
    <name evidence="2" type="ORF">Cni_G07035</name>
</gene>
<proteinExistence type="predicted"/>
<dbReference type="GO" id="GO:0005634">
    <property type="term" value="C:nucleus"/>
    <property type="evidence" value="ECO:0007669"/>
    <property type="project" value="InterPro"/>
</dbReference>
<feature type="coiled-coil region" evidence="1">
    <location>
        <begin position="445"/>
        <end position="503"/>
    </location>
</feature>
<evidence type="ECO:0000313" key="3">
    <source>
        <dbReference type="Proteomes" id="UP001327560"/>
    </source>
</evidence>
<dbReference type="AlphaFoldDB" id="A0AAQ3JZP0"/>
<accession>A0AAQ3JZP0</accession>
<reference evidence="2 3" key="1">
    <citation type="submission" date="2023-10" db="EMBL/GenBank/DDBJ databases">
        <title>Chromosome-scale genome assembly provides insights into flower coloration mechanisms of Canna indica.</title>
        <authorList>
            <person name="Li C."/>
        </authorList>
    </citation>
    <scope>NUCLEOTIDE SEQUENCE [LARGE SCALE GENOMIC DNA]</scope>
    <source>
        <tissue evidence="2">Flower</tissue>
    </source>
</reference>
<name>A0AAQ3JZP0_9LILI</name>
<organism evidence="2 3">
    <name type="scientific">Canna indica</name>
    <name type="common">Indian-shot</name>
    <dbReference type="NCBI Taxonomy" id="4628"/>
    <lineage>
        <taxon>Eukaryota</taxon>
        <taxon>Viridiplantae</taxon>
        <taxon>Streptophyta</taxon>
        <taxon>Embryophyta</taxon>
        <taxon>Tracheophyta</taxon>
        <taxon>Spermatophyta</taxon>
        <taxon>Magnoliopsida</taxon>
        <taxon>Liliopsida</taxon>
        <taxon>Zingiberales</taxon>
        <taxon>Cannaceae</taxon>
        <taxon>Canna</taxon>
    </lineage>
</organism>
<dbReference type="GO" id="GO:0036377">
    <property type="term" value="P:arbuscular mycorrhizal association"/>
    <property type="evidence" value="ECO:0007669"/>
    <property type="project" value="InterPro"/>
</dbReference>
<evidence type="ECO:0000313" key="2">
    <source>
        <dbReference type="EMBL" id="WOK98324.1"/>
    </source>
</evidence>
<keyword evidence="1" id="KW-0175">Coiled coil</keyword>
<dbReference type="EMBL" id="CP136891">
    <property type="protein sequence ID" value="WOK98324.1"/>
    <property type="molecule type" value="Genomic_DNA"/>
</dbReference>
<protein>
    <recommendedName>
        <fullName evidence="4">Protein CYCLOPS</fullName>
    </recommendedName>
</protein>
<evidence type="ECO:0008006" key="4">
    <source>
        <dbReference type="Google" id="ProtNLM"/>
    </source>
</evidence>
<dbReference type="GO" id="GO:0043565">
    <property type="term" value="F:sequence-specific DNA binding"/>
    <property type="evidence" value="ECO:0007669"/>
    <property type="project" value="InterPro"/>
</dbReference>